<keyword evidence="11" id="KW-1185">Reference proteome</keyword>
<evidence type="ECO:0000259" key="9">
    <source>
        <dbReference type="Pfam" id="PF02463"/>
    </source>
</evidence>
<dbReference type="InterPro" id="IPR003395">
    <property type="entry name" value="RecF/RecN/SMC_N"/>
</dbReference>
<keyword evidence="4" id="KW-0547">Nucleotide-binding</keyword>
<evidence type="ECO:0000313" key="10">
    <source>
        <dbReference type="EMBL" id="SBT40275.1"/>
    </source>
</evidence>
<comment type="function">
    <text evidence="1">May be involved in recombinational repair of damaged DNA.</text>
</comment>
<dbReference type="InterPro" id="IPR027417">
    <property type="entry name" value="P-loop_NTPase"/>
</dbReference>
<dbReference type="GO" id="GO:0006281">
    <property type="term" value="P:DNA repair"/>
    <property type="evidence" value="ECO:0007669"/>
    <property type="project" value="UniProtKB-KW"/>
</dbReference>
<keyword evidence="7" id="KW-0234">DNA repair</keyword>
<evidence type="ECO:0000256" key="3">
    <source>
        <dbReference type="ARBA" id="ARBA00021315"/>
    </source>
</evidence>
<organism evidence="10 11">
    <name type="scientific">Micromonospora narathiwatensis</name>
    <dbReference type="NCBI Taxonomy" id="299146"/>
    <lineage>
        <taxon>Bacteria</taxon>
        <taxon>Bacillati</taxon>
        <taxon>Actinomycetota</taxon>
        <taxon>Actinomycetes</taxon>
        <taxon>Micromonosporales</taxon>
        <taxon>Micromonosporaceae</taxon>
        <taxon>Micromonospora</taxon>
    </lineage>
</organism>
<dbReference type="EMBL" id="LT594324">
    <property type="protein sequence ID" value="SBT40275.1"/>
    <property type="molecule type" value="Genomic_DNA"/>
</dbReference>
<feature type="domain" description="RecF/RecN/SMC N-terminal" evidence="9">
    <location>
        <begin position="73"/>
        <end position="605"/>
    </location>
</feature>
<gene>
    <name evidence="10" type="ORF">GA0070621_0910</name>
</gene>
<dbReference type="GO" id="GO:0043590">
    <property type="term" value="C:bacterial nucleoid"/>
    <property type="evidence" value="ECO:0007669"/>
    <property type="project" value="TreeGrafter"/>
</dbReference>
<dbReference type="Proteomes" id="UP000198765">
    <property type="component" value="Chromosome I"/>
</dbReference>
<evidence type="ECO:0000256" key="5">
    <source>
        <dbReference type="ARBA" id="ARBA00022763"/>
    </source>
</evidence>
<dbReference type="FunFam" id="3.40.50.300:FF:000356">
    <property type="entry name" value="DNA repair protein RecN"/>
    <property type="match status" value="1"/>
</dbReference>
<evidence type="ECO:0000256" key="8">
    <source>
        <dbReference type="ARBA" id="ARBA00033408"/>
    </source>
</evidence>
<accession>A0A1A8Z8J4</accession>
<evidence type="ECO:0000256" key="1">
    <source>
        <dbReference type="ARBA" id="ARBA00003618"/>
    </source>
</evidence>
<dbReference type="PANTHER" id="PTHR11059">
    <property type="entry name" value="DNA REPAIR PROTEIN RECN"/>
    <property type="match status" value="1"/>
</dbReference>
<keyword evidence="6" id="KW-0067">ATP-binding</keyword>
<evidence type="ECO:0000256" key="6">
    <source>
        <dbReference type="ARBA" id="ARBA00022840"/>
    </source>
</evidence>
<dbReference type="SUPFAM" id="SSF52540">
    <property type="entry name" value="P-loop containing nucleoside triphosphate hydrolases"/>
    <property type="match status" value="2"/>
</dbReference>
<dbReference type="Gene3D" id="3.40.50.300">
    <property type="entry name" value="P-loop containing nucleotide triphosphate hydrolases"/>
    <property type="match status" value="2"/>
</dbReference>
<dbReference type="PANTHER" id="PTHR11059:SF0">
    <property type="entry name" value="DNA REPAIR PROTEIN RECN"/>
    <property type="match status" value="1"/>
</dbReference>
<evidence type="ECO:0000256" key="4">
    <source>
        <dbReference type="ARBA" id="ARBA00022741"/>
    </source>
</evidence>
<evidence type="ECO:0000313" key="11">
    <source>
        <dbReference type="Proteomes" id="UP000198765"/>
    </source>
</evidence>
<evidence type="ECO:0000256" key="2">
    <source>
        <dbReference type="ARBA" id="ARBA00009441"/>
    </source>
</evidence>
<reference evidence="10 11" key="1">
    <citation type="submission" date="2016-06" db="EMBL/GenBank/DDBJ databases">
        <authorList>
            <person name="Kjaerup R.B."/>
            <person name="Dalgaard T.S."/>
            <person name="Juul-Madsen H.R."/>
        </authorList>
    </citation>
    <scope>NUCLEOTIDE SEQUENCE [LARGE SCALE GENOMIC DNA]</scope>
    <source>
        <strain evidence="10 11">DSM 45248</strain>
    </source>
</reference>
<sequence length="656" mass="68924">MGRTGVRRARLAVVGLTVPAPPGGAGATAVTVPASPRGADRALVILDGLARWGRRPRRLVNCRGPRLVSGAVLEELRITGLGVIEDTTLPLTGGMNVITGETGAGKTMVVTGLGLLFGGRADAGRVRAEPGRAVVEGRLRLHGRVAGTVHARITDAGGDPDEDGSLLLSRTVTVEGRSRAHLGGRSMPVSMLGEVGEQVVAVHGQSDQLRLLRPAEQRAALDRFAGPEHEKLLDALREAYTRWRAVVDDLADRRRNARERNQEADLLRLGLDEITRVDPQPGEDDDLKAEAQRLEHAEGLRTAAQLAHQCVAGGVEAADDSPDATALLGTARRTLEAQAGTDPALGELAGRLEEAATLVADVSAELSAYLAALDADPARLQAVYERRAALRGLTRKYADDVDGVIAWAERARTRLSDLDTSDELLDELDKEASRLAGEVAELAGRVSASRQEAAGRFAEQVTVELAGLAMPHARIEVAVLPRPVGRAEPSLPVNGVEAGVGPDGADEVELRLLAHPGAPALPLQRGASGGELSRVMLAIEVVFAGSGGPPTLVFDEVDAGVGGQAAVEIGRRLARLARSHQVLVVTHLPQVAAFADRHLVVAKDTGGAVTTSGVRVVEDTERARELARMLAGLPDSDLGIAHAEELLAVAAKERRA</sequence>
<comment type="similarity">
    <text evidence="2">Belongs to the RecN family.</text>
</comment>
<dbReference type="GO" id="GO:0005524">
    <property type="term" value="F:ATP binding"/>
    <property type="evidence" value="ECO:0007669"/>
    <property type="project" value="UniProtKB-KW"/>
</dbReference>
<dbReference type="AlphaFoldDB" id="A0A1A8Z8J4"/>
<dbReference type="NCBIfam" id="TIGR00634">
    <property type="entry name" value="recN"/>
    <property type="match status" value="1"/>
</dbReference>
<proteinExistence type="inferred from homology"/>
<dbReference type="Pfam" id="PF02463">
    <property type="entry name" value="SMC_N"/>
    <property type="match status" value="1"/>
</dbReference>
<dbReference type="InterPro" id="IPR004604">
    <property type="entry name" value="DNA_recomb/repair_RecN"/>
</dbReference>
<dbReference type="GO" id="GO:0006310">
    <property type="term" value="P:DNA recombination"/>
    <property type="evidence" value="ECO:0007669"/>
    <property type="project" value="InterPro"/>
</dbReference>
<dbReference type="PATRIC" id="fig|299146.4.peg.931"/>
<name>A0A1A8Z8J4_9ACTN</name>
<keyword evidence="5" id="KW-0227">DNA damage</keyword>
<dbReference type="CDD" id="cd03241">
    <property type="entry name" value="ABC_RecN"/>
    <property type="match status" value="1"/>
</dbReference>
<dbReference type="GO" id="GO:0009432">
    <property type="term" value="P:SOS response"/>
    <property type="evidence" value="ECO:0007669"/>
    <property type="project" value="TreeGrafter"/>
</dbReference>
<evidence type="ECO:0000256" key="7">
    <source>
        <dbReference type="ARBA" id="ARBA00023204"/>
    </source>
</evidence>
<protein>
    <recommendedName>
        <fullName evidence="3">DNA repair protein RecN</fullName>
    </recommendedName>
    <alternativeName>
        <fullName evidence="8">Recombination protein N</fullName>
    </alternativeName>
</protein>